<evidence type="ECO:0000256" key="4">
    <source>
        <dbReference type="ARBA" id="ARBA00022798"/>
    </source>
</evidence>
<keyword evidence="9" id="KW-1185">Reference proteome</keyword>
<name>A0AAN1WEA5_9GAMM</name>
<gene>
    <name evidence="8" type="ORF">MARGE09_P0207</name>
</gene>
<keyword evidence="4" id="KW-0319">Glycerol metabolism</keyword>
<feature type="domain" description="GP-PDE" evidence="7">
    <location>
        <begin position="87"/>
        <end position="402"/>
    </location>
</feature>
<evidence type="ECO:0000313" key="8">
    <source>
        <dbReference type="EMBL" id="BCD96008.1"/>
    </source>
</evidence>
<protein>
    <recommendedName>
        <fullName evidence="2">glycerophosphodiester phosphodiesterase</fullName>
        <ecNumber evidence="2">3.1.4.46</ecNumber>
    </recommendedName>
</protein>
<evidence type="ECO:0000256" key="3">
    <source>
        <dbReference type="ARBA" id="ARBA00022729"/>
    </source>
</evidence>
<dbReference type="SUPFAM" id="SSF51695">
    <property type="entry name" value="PLC-like phosphodiesterases"/>
    <property type="match status" value="1"/>
</dbReference>
<sequence>MLAAFKRSLPQKLQPHLPALIAIATLLILSLSSQSTLADKWQKHYKKNQPSLTQLGPRPFYLVEDMDKGKLKRQLKSCKRGPFYKTDFSIGHRGAALQFPEHTKESYQAAAQQGAGIIECDAAFTKDRELVCRHSQCDLHTTTNILAIPELAEKCSTPFSPANPLTGEKASAKCCTSDITLKEFKTLCGKMDASNPNAETLEEYMGGTADFRTDLYAQCGTVLSHAESILLINKLGAKFTPELKFPSVEMPYENNYSQEDYAQQLVDEYRNARISPKKVWLQSFNYNDVLYWVNNAPRYGKQAVYLDGRYNDPSFEPSLADMERIKADGVNIIAPPIWMLLETSSKGEIIPSDYAIFAKAAGLKIITWTLERDGPLKNGGDWYHQSISEVINNDGDTFKVLDVLAKDVGVIGVFSDWPATVTYYANCMNL</sequence>
<accession>A0AAN1WEA5</accession>
<reference evidence="8 9" key="1">
    <citation type="journal article" date="2022" name="IScience">
        <title>An ultrasensitive nanofiber-based assay for enzymatic hydrolysis and deep-sea microbial degradation of cellulose.</title>
        <authorList>
            <person name="Tsudome M."/>
            <person name="Tachioka M."/>
            <person name="Miyazaki M."/>
            <person name="Uchimura K."/>
            <person name="Tsuda M."/>
            <person name="Takaki Y."/>
            <person name="Deguchi S."/>
        </authorList>
    </citation>
    <scope>NUCLEOTIDE SEQUENCE [LARGE SCALE GENOMIC DNA]</scope>
    <source>
        <strain evidence="8 9">GE09</strain>
    </source>
</reference>
<dbReference type="EMBL" id="AP023086">
    <property type="protein sequence ID" value="BCD96008.1"/>
    <property type="molecule type" value="Genomic_DNA"/>
</dbReference>
<dbReference type="GO" id="GO:0006071">
    <property type="term" value="P:glycerol metabolic process"/>
    <property type="evidence" value="ECO:0007669"/>
    <property type="project" value="UniProtKB-KW"/>
</dbReference>
<dbReference type="Proteomes" id="UP001320119">
    <property type="component" value="Chromosome"/>
</dbReference>
<dbReference type="InterPro" id="IPR030395">
    <property type="entry name" value="GP_PDE_dom"/>
</dbReference>
<dbReference type="RefSeq" id="WP_236985519.1">
    <property type="nucleotide sequence ID" value="NZ_AP023086.1"/>
</dbReference>
<evidence type="ECO:0000313" key="9">
    <source>
        <dbReference type="Proteomes" id="UP001320119"/>
    </source>
</evidence>
<organism evidence="8 9">
    <name type="scientific">Marinagarivorans cellulosilyticus</name>
    <dbReference type="NCBI Taxonomy" id="2721545"/>
    <lineage>
        <taxon>Bacteria</taxon>
        <taxon>Pseudomonadati</taxon>
        <taxon>Pseudomonadota</taxon>
        <taxon>Gammaproteobacteria</taxon>
        <taxon>Cellvibrionales</taxon>
        <taxon>Cellvibrionaceae</taxon>
        <taxon>Marinagarivorans</taxon>
    </lineage>
</organism>
<dbReference type="CDD" id="cd08560">
    <property type="entry name" value="GDPD_EcGlpQ_like_1"/>
    <property type="match status" value="1"/>
</dbReference>
<comment type="catalytic activity">
    <reaction evidence="6">
        <text>a sn-glycero-3-phosphodiester + H2O = an alcohol + sn-glycerol 3-phosphate + H(+)</text>
        <dbReference type="Rhea" id="RHEA:12969"/>
        <dbReference type="ChEBI" id="CHEBI:15377"/>
        <dbReference type="ChEBI" id="CHEBI:15378"/>
        <dbReference type="ChEBI" id="CHEBI:30879"/>
        <dbReference type="ChEBI" id="CHEBI:57597"/>
        <dbReference type="ChEBI" id="CHEBI:83408"/>
        <dbReference type="EC" id="3.1.4.46"/>
    </reaction>
</comment>
<dbReference type="PROSITE" id="PS51704">
    <property type="entry name" value="GP_PDE"/>
    <property type="match status" value="1"/>
</dbReference>
<dbReference type="PANTHER" id="PTHR43620">
    <property type="entry name" value="GLYCEROPHOSPHORYL DIESTER PHOSPHODIESTERASE"/>
    <property type="match status" value="1"/>
</dbReference>
<proteinExistence type="inferred from homology"/>
<dbReference type="Pfam" id="PF03009">
    <property type="entry name" value="GDPD"/>
    <property type="match status" value="1"/>
</dbReference>
<dbReference type="GO" id="GO:0006629">
    <property type="term" value="P:lipid metabolic process"/>
    <property type="evidence" value="ECO:0007669"/>
    <property type="project" value="InterPro"/>
</dbReference>
<evidence type="ECO:0000256" key="2">
    <source>
        <dbReference type="ARBA" id="ARBA00012247"/>
    </source>
</evidence>
<keyword evidence="5 8" id="KW-0378">Hydrolase</keyword>
<dbReference type="AlphaFoldDB" id="A0AAN1WEA5"/>
<evidence type="ECO:0000256" key="6">
    <source>
        <dbReference type="ARBA" id="ARBA00047512"/>
    </source>
</evidence>
<dbReference type="InterPro" id="IPR017946">
    <property type="entry name" value="PLC-like_Pdiesterase_TIM-brl"/>
</dbReference>
<comment type="similarity">
    <text evidence="1">Belongs to the glycerophosphoryl diester phosphodiesterase family.</text>
</comment>
<evidence type="ECO:0000256" key="1">
    <source>
        <dbReference type="ARBA" id="ARBA00007277"/>
    </source>
</evidence>
<evidence type="ECO:0000259" key="7">
    <source>
        <dbReference type="PROSITE" id="PS51704"/>
    </source>
</evidence>
<keyword evidence="3" id="KW-0732">Signal</keyword>
<dbReference type="GO" id="GO:0008889">
    <property type="term" value="F:glycerophosphodiester phosphodiesterase activity"/>
    <property type="evidence" value="ECO:0007669"/>
    <property type="project" value="UniProtKB-EC"/>
</dbReference>
<dbReference type="EC" id="3.1.4.46" evidence="2"/>
<dbReference type="PANTHER" id="PTHR43620:SF7">
    <property type="entry name" value="GLYCEROPHOSPHODIESTER PHOSPHODIESTERASE GDPD5-RELATED"/>
    <property type="match status" value="1"/>
</dbReference>
<dbReference type="Gene3D" id="3.20.20.190">
    <property type="entry name" value="Phosphatidylinositol (PI) phosphodiesterase"/>
    <property type="match status" value="1"/>
</dbReference>
<dbReference type="KEGG" id="marq:MARGE09_P0207"/>
<evidence type="ECO:0000256" key="5">
    <source>
        <dbReference type="ARBA" id="ARBA00022801"/>
    </source>
</evidence>